<dbReference type="GO" id="GO:0032259">
    <property type="term" value="P:methylation"/>
    <property type="evidence" value="ECO:0007669"/>
    <property type="project" value="UniProtKB-KW"/>
</dbReference>
<evidence type="ECO:0000256" key="4">
    <source>
        <dbReference type="ARBA" id="ARBA00023136"/>
    </source>
</evidence>
<dbReference type="Pfam" id="PF04191">
    <property type="entry name" value="PEMT"/>
    <property type="match status" value="1"/>
</dbReference>
<keyword evidence="3 5" id="KW-1133">Transmembrane helix</keyword>
<comment type="caution">
    <text evidence="6">The sequence shown here is derived from an EMBL/GenBank/DDBJ whole genome shotgun (WGS) entry which is preliminary data.</text>
</comment>
<proteinExistence type="predicted"/>
<dbReference type="PANTHER" id="PTHR43847">
    <property type="entry name" value="BLL3993 PROTEIN"/>
    <property type="match status" value="1"/>
</dbReference>
<evidence type="ECO:0000313" key="7">
    <source>
        <dbReference type="Proteomes" id="UP000469724"/>
    </source>
</evidence>
<evidence type="ECO:0000313" key="6">
    <source>
        <dbReference type="EMBL" id="NDY56174.1"/>
    </source>
</evidence>
<keyword evidence="6" id="KW-0489">Methyltransferase</keyword>
<dbReference type="GO" id="GO:0008168">
    <property type="term" value="F:methyltransferase activity"/>
    <property type="evidence" value="ECO:0007669"/>
    <property type="project" value="UniProtKB-KW"/>
</dbReference>
<keyword evidence="7" id="KW-1185">Reference proteome</keyword>
<keyword evidence="2 5" id="KW-0812">Transmembrane</keyword>
<protein>
    <submittedName>
        <fullName evidence="6">Isoprenylcysteine carboxylmethyltransferase family protein</fullName>
    </submittedName>
</protein>
<keyword evidence="6" id="KW-0808">Transferase</keyword>
<evidence type="ECO:0000256" key="1">
    <source>
        <dbReference type="ARBA" id="ARBA00004127"/>
    </source>
</evidence>
<evidence type="ECO:0000256" key="2">
    <source>
        <dbReference type="ARBA" id="ARBA00022692"/>
    </source>
</evidence>
<accession>A0A7K3NJ00</accession>
<dbReference type="InterPro" id="IPR052527">
    <property type="entry name" value="Metal_cation-efflux_comp"/>
</dbReference>
<dbReference type="InterPro" id="IPR007318">
    <property type="entry name" value="Phopholipid_MeTrfase"/>
</dbReference>
<feature type="transmembrane region" description="Helical" evidence="5">
    <location>
        <begin position="105"/>
        <end position="138"/>
    </location>
</feature>
<dbReference type="Proteomes" id="UP000469724">
    <property type="component" value="Unassembled WGS sequence"/>
</dbReference>
<dbReference type="Gene3D" id="1.20.120.1630">
    <property type="match status" value="1"/>
</dbReference>
<gene>
    <name evidence="6" type="ORF">G3N56_05360</name>
</gene>
<dbReference type="GO" id="GO:0012505">
    <property type="term" value="C:endomembrane system"/>
    <property type="evidence" value="ECO:0007669"/>
    <property type="project" value="UniProtKB-SubCell"/>
</dbReference>
<comment type="subcellular location">
    <subcellularLocation>
        <location evidence="1">Endomembrane system</location>
        <topology evidence="1">Multi-pass membrane protein</topology>
    </subcellularLocation>
</comment>
<feature type="transmembrane region" description="Helical" evidence="5">
    <location>
        <begin position="20"/>
        <end position="38"/>
    </location>
</feature>
<keyword evidence="4 5" id="KW-0472">Membrane</keyword>
<sequence>MNTTMPSASPLPDSPGVYIMPPRIFLVCLLAGVVLHWVAPWPVPGLPRVFGLAAGLILAGSGFAFMMWGHTLFTRLGVNVKTIRPASMLVATGAYAWSRNPMYVGFLAMLAGLGLAAGSVWMVLTVLPMAFSLGLYVIPREEAYLARRFGSDYETYRRSVRRWL</sequence>
<evidence type="ECO:0000256" key="5">
    <source>
        <dbReference type="SAM" id="Phobius"/>
    </source>
</evidence>
<reference evidence="6 7" key="1">
    <citation type="submission" date="2020-02" db="EMBL/GenBank/DDBJ databases">
        <title>Comparative genomics of sulfur disproportionating microorganisms.</title>
        <authorList>
            <person name="Ward L.M."/>
            <person name="Bertran E."/>
            <person name="Johnston D.T."/>
        </authorList>
    </citation>
    <scope>NUCLEOTIDE SEQUENCE [LARGE SCALE GENOMIC DNA]</scope>
    <source>
        <strain evidence="6 7">DSM 3696</strain>
    </source>
</reference>
<dbReference type="PANTHER" id="PTHR43847:SF1">
    <property type="entry name" value="BLL3993 PROTEIN"/>
    <property type="match status" value="1"/>
</dbReference>
<dbReference type="RefSeq" id="WP_163301228.1">
    <property type="nucleotide sequence ID" value="NZ_JAAGRQ010000015.1"/>
</dbReference>
<organism evidence="6 7">
    <name type="scientific">Desulfolutivibrio sulfodismutans</name>
    <dbReference type="NCBI Taxonomy" id="63561"/>
    <lineage>
        <taxon>Bacteria</taxon>
        <taxon>Pseudomonadati</taxon>
        <taxon>Thermodesulfobacteriota</taxon>
        <taxon>Desulfovibrionia</taxon>
        <taxon>Desulfovibrionales</taxon>
        <taxon>Desulfovibrionaceae</taxon>
        <taxon>Desulfolutivibrio</taxon>
    </lineage>
</organism>
<dbReference type="AlphaFoldDB" id="A0A7K3NJ00"/>
<name>A0A7K3NJ00_9BACT</name>
<dbReference type="EMBL" id="JAAGRQ010000015">
    <property type="protein sequence ID" value="NDY56174.1"/>
    <property type="molecule type" value="Genomic_DNA"/>
</dbReference>
<feature type="transmembrane region" description="Helical" evidence="5">
    <location>
        <begin position="50"/>
        <end position="69"/>
    </location>
</feature>
<evidence type="ECO:0000256" key="3">
    <source>
        <dbReference type="ARBA" id="ARBA00022989"/>
    </source>
</evidence>